<protein>
    <submittedName>
        <fullName evidence="3">WSC-domain-containing protein</fullName>
    </submittedName>
</protein>
<feature type="domain" description="WSC" evidence="2">
    <location>
        <begin position="369"/>
        <end position="460"/>
    </location>
</feature>
<evidence type="ECO:0000256" key="1">
    <source>
        <dbReference type="SAM" id="MobiDB-lite"/>
    </source>
</evidence>
<dbReference type="Proteomes" id="UP000077266">
    <property type="component" value="Unassembled WGS sequence"/>
</dbReference>
<name>A0A165CX83_EXIGL</name>
<organism evidence="3 4">
    <name type="scientific">Exidia glandulosa HHB12029</name>
    <dbReference type="NCBI Taxonomy" id="1314781"/>
    <lineage>
        <taxon>Eukaryota</taxon>
        <taxon>Fungi</taxon>
        <taxon>Dikarya</taxon>
        <taxon>Basidiomycota</taxon>
        <taxon>Agaricomycotina</taxon>
        <taxon>Agaricomycetes</taxon>
        <taxon>Auriculariales</taxon>
        <taxon>Exidiaceae</taxon>
        <taxon>Exidia</taxon>
    </lineage>
</organism>
<evidence type="ECO:0000313" key="4">
    <source>
        <dbReference type="Proteomes" id="UP000077266"/>
    </source>
</evidence>
<reference evidence="3 4" key="1">
    <citation type="journal article" date="2016" name="Mol. Biol. Evol.">
        <title>Comparative Genomics of Early-Diverging Mushroom-Forming Fungi Provides Insights into the Origins of Lignocellulose Decay Capabilities.</title>
        <authorList>
            <person name="Nagy L.G."/>
            <person name="Riley R."/>
            <person name="Tritt A."/>
            <person name="Adam C."/>
            <person name="Daum C."/>
            <person name="Floudas D."/>
            <person name="Sun H."/>
            <person name="Yadav J.S."/>
            <person name="Pangilinan J."/>
            <person name="Larsson K.H."/>
            <person name="Matsuura K."/>
            <person name="Barry K."/>
            <person name="Labutti K."/>
            <person name="Kuo R."/>
            <person name="Ohm R.A."/>
            <person name="Bhattacharya S.S."/>
            <person name="Shirouzu T."/>
            <person name="Yoshinaga Y."/>
            <person name="Martin F.M."/>
            <person name="Grigoriev I.V."/>
            <person name="Hibbett D.S."/>
        </authorList>
    </citation>
    <scope>NUCLEOTIDE SEQUENCE [LARGE SCALE GENOMIC DNA]</scope>
    <source>
        <strain evidence="3 4">HHB12029</strain>
    </source>
</reference>
<accession>A0A165CX83</accession>
<feature type="region of interest" description="Disordered" evidence="1">
    <location>
        <begin position="467"/>
        <end position="488"/>
    </location>
</feature>
<dbReference type="PANTHER" id="PTHR43662:SF3">
    <property type="entry name" value="DOMAIN PROTEIN, PUTATIVE (AFU_ORTHOLOGUE AFUA_6G11970)-RELATED"/>
    <property type="match status" value="1"/>
</dbReference>
<dbReference type="Pfam" id="PF09362">
    <property type="entry name" value="DUF1996"/>
    <property type="match status" value="1"/>
</dbReference>
<dbReference type="PROSITE" id="PS51212">
    <property type="entry name" value="WSC"/>
    <property type="match status" value="2"/>
</dbReference>
<dbReference type="EMBL" id="KV426276">
    <property type="protein sequence ID" value="KZV83348.1"/>
    <property type="molecule type" value="Genomic_DNA"/>
</dbReference>
<dbReference type="STRING" id="1314781.A0A165CX83"/>
<dbReference type="SMART" id="SM00321">
    <property type="entry name" value="WSC"/>
    <property type="match status" value="2"/>
</dbReference>
<dbReference type="Pfam" id="PF01822">
    <property type="entry name" value="WSC"/>
    <property type="match status" value="2"/>
</dbReference>
<evidence type="ECO:0000259" key="2">
    <source>
        <dbReference type="PROSITE" id="PS51212"/>
    </source>
</evidence>
<feature type="compositionally biased region" description="Polar residues" evidence="1">
    <location>
        <begin position="469"/>
        <end position="481"/>
    </location>
</feature>
<feature type="domain" description="WSC" evidence="2">
    <location>
        <begin position="504"/>
        <end position="597"/>
    </location>
</feature>
<evidence type="ECO:0000313" key="3">
    <source>
        <dbReference type="EMBL" id="KZV83348.1"/>
    </source>
</evidence>
<keyword evidence="4" id="KW-1185">Reference proteome</keyword>
<dbReference type="InterPro" id="IPR018535">
    <property type="entry name" value="DUF1996"/>
</dbReference>
<dbReference type="InParanoid" id="A0A165CX83"/>
<dbReference type="AlphaFoldDB" id="A0A165CX83"/>
<dbReference type="OrthoDB" id="74764at2759"/>
<dbReference type="PANTHER" id="PTHR43662">
    <property type="match status" value="1"/>
</dbReference>
<sequence>MASITSTATLLALAHDARAFFRVLCGQLVLDRADPIINPGAVSSHLHTTRPVRVTDGRSFDFEMTYDDARASSCSTCQPKADASNYWTPNLWYRAKNGTFHAFTVYYLQRPNVTAGVRAFPAGFRMIAGDPTKRSFSGSIEQRQITHMCIGQNDDDRESYPLPDHECQNGLRTQVFFPSCWTGKDVDTPDHKSHVAYPSLGYDGDCAETHPVRLISIFYEIMWDTVYDDQHPDKNDFPKEWWVPEGATQPFVLSNGDPTGYGFHGDFINGWDVDKLQAAADHCLAPSGVIQDCPLLELRTDYEKTECLQVPRVADETVGWVDRLPGCNPITSGPADAKMIPPSACGATTEIISKDSQQIKFPFISPVEGWTILGCAPDDINARVMSSERYANGAMTPKVCAAYCQEHGFEYAGVEYGSECFCDHAFDQSLLTARKCDVHCDGDSTVNCGGNARLAVYQRGAAPLAPAQASDTSLSPTSTEPTHGPLMVSTRGQDFKQLSVLRPGWEKVGCYIDTVKSRMLPIGPFTDDDMTPELCISRCEEDSYLYAGTEWAKECWCADDLPDDAQKANDMECDTPCAGDTALTCGGSLRVMIYLDADLNSDNDDEECVDALDGDGDGISHNGPTNQEQCEDVEGDCSIGMQPPSMRSLRNYLRVEQGNSSLGISV</sequence>
<proteinExistence type="predicted"/>
<gene>
    <name evidence="3" type="ORF">EXIGLDRAFT_742147</name>
</gene>
<dbReference type="InterPro" id="IPR002889">
    <property type="entry name" value="WSC_carb-bd"/>
</dbReference>